<keyword evidence="1" id="KW-0472">Membrane</keyword>
<evidence type="ECO:0000256" key="1">
    <source>
        <dbReference type="SAM" id="Phobius"/>
    </source>
</evidence>
<organism evidence="2">
    <name type="scientific">Anguilla anguilla</name>
    <name type="common">European freshwater eel</name>
    <name type="synonym">Muraena anguilla</name>
    <dbReference type="NCBI Taxonomy" id="7936"/>
    <lineage>
        <taxon>Eukaryota</taxon>
        <taxon>Metazoa</taxon>
        <taxon>Chordata</taxon>
        <taxon>Craniata</taxon>
        <taxon>Vertebrata</taxon>
        <taxon>Euteleostomi</taxon>
        <taxon>Actinopterygii</taxon>
        <taxon>Neopterygii</taxon>
        <taxon>Teleostei</taxon>
        <taxon>Anguilliformes</taxon>
        <taxon>Anguillidae</taxon>
        <taxon>Anguilla</taxon>
    </lineage>
</organism>
<reference evidence="2" key="2">
    <citation type="journal article" date="2015" name="Fish Shellfish Immunol.">
        <title>Early steps in the European eel (Anguilla anguilla)-Vibrio vulnificus interaction in the gills: Role of the RtxA13 toxin.</title>
        <authorList>
            <person name="Callol A."/>
            <person name="Pajuelo D."/>
            <person name="Ebbesson L."/>
            <person name="Teles M."/>
            <person name="MacKenzie S."/>
            <person name="Amaro C."/>
        </authorList>
    </citation>
    <scope>NUCLEOTIDE SEQUENCE</scope>
</reference>
<protein>
    <submittedName>
        <fullName evidence="2">Uncharacterized protein</fullName>
    </submittedName>
</protein>
<dbReference type="AlphaFoldDB" id="A0A0E9SWZ2"/>
<keyword evidence="1" id="KW-1133">Transmembrane helix</keyword>
<keyword evidence="1" id="KW-0812">Transmembrane</keyword>
<feature type="transmembrane region" description="Helical" evidence="1">
    <location>
        <begin position="12"/>
        <end position="33"/>
    </location>
</feature>
<reference evidence="2" key="1">
    <citation type="submission" date="2014-11" db="EMBL/GenBank/DDBJ databases">
        <authorList>
            <person name="Amaro Gonzalez C."/>
        </authorList>
    </citation>
    <scope>NUCLEOTIDE SEQUENCE</scope>
</reference>
<sequence>MYLKVPKGKTNIQMFSCAIWVFFVSLKLVFHLLDLDLVNVRSLINGDGNFSMHCDRKVQ</sequence>
<name>A0A0E9SWZ2_ANGAN</name>
<evidence type="ECO:0000313" key="2">
    <source>
        <dbReference type="EMBL" id="JAH45796.1"/>
    </source>
</evidence>
<accession>A0A0E9SWZ2</accession>
<proteinExistence type="predicted"/>
<dbReference type="EMBL" id="GBXM01062781">
    <property type="protein sequence ID" value="JAH45796.1"/>
    <property type="molecule type" value="Transcribed_RNA"/>
</dbReference>